<keyword evidence="3" id="KW-1185">Reference proteome</keyword>
<comment type="caution">
    <text evidence="1">The sequence shown here is derived from an EMBL/GenBank/DDBJ whole genome shotgun (WGS) entry which is preliminary data.</text>
</comment>
<evidence type="ECO:0000313" key="1">
    <source>
        <dbReference type="EMBL" id="GGM72763.1"/>
    </source>
</evidence>
<reference evidence="1" key="2">
    <citation type="submission" date="2020-09" db="EMBL/GenBank/DDBJ databases">
        <authorList>
            <person name="Sun Q."/>
            <person name="Ohkuma M."/>
        </authorList>
    </citation>
    <scope>NUCLEOTIDE SEQUENCE</scope>
    <source>
        <strain evidence="1">JCM 16108</strain>
    </source>
</reference>
<reference evidence="1" key="1">
    <citation type="journal article" date="2014" name="Int. J. Syst. Evol. Microbiol.">
        <title>Complete genome sequence of Corynebacterium casei LMG S-19264T (=DSM 44701T), isolated from a smear-ripened cheese.</title>
        <authorList>
            <consortium name="US DOE Joint Genome Institute (JGI-PGF)"/>
            <person name="Walter F."/>
            <person name="Albersmeier A."/>
            <person name="Kalinowski J."/>
            <person name="Ruckert C."/>
        </authorList>
    </citation>
    <scope>NUCLEOTIDE SEQUENCE</scope>
    <source>
        <strain evidence="1">JCM 16108</strain>
    </source>
</reference>
<dbReference type="Proteomes" id="UP000614609">
    <property type="component" value="Unassembled WGS sequence"/>
</dbReference>
<reference evidence="2" key="3">
    <citation type="submission" date="2021-03" db="EMBL/GenBank/DDBJ databases">
        <title>Genomic Encyclopedia of Type Strains, Phase IV (KMG-IV): sequencing the most valuable type-strain genomes for metagenomic binning, comparative biology and taxonomic classification.</title>
        <authorList>
            <person name="Goeker M."/>
        </authorList>
    </citation>
    <scope>NUCLEOTIDE SEQUENCE</scope>
    <source>
        <strain evidence="2">DSM 22443</strain>
    </source>
</reference>
<dbReference type="Pfam" id="PF24399">
    <property type="entry name" value="DUF7543"/>
    <property type="match status" value="1"/>
</dbReference>
<dbReference type="RefSeq" id="WP_188872797.1">
    <property type="nucleotide sequence ID" value="NZ_BMOO01000005.1"/>
</dbReference>
<sequence length="75" mass="8414">MDWHETTPDVGERWERDDGNAVVSVRETATGAWAVTYDRLRQAPAGEAYRRETCETEADALALAAEWRDGDSEEA</sequence>
<dbReference type="EMBL" id="BMOO01000005">
    <property type="protein sequence ID" value="GGM72763.1"/>
    <property type="molecule type" value="Genomic_DNA"/>
</dbReference>
<dbReference type="EMBL" id="JAGGKO010000004">
    <property type="protein sequence ID" value="MBP1955490.1"/>
    <property type="molecule type" value="Genomic_DNA"/>
</dbReference>
<dbReference type="AlphaFoldDB" id="A0A830G2M7"/>
<dbReference type="OrthoDB" id="228403at2157"/>
<evidence type="ECO:0000313" key="3">
    <source>
        <dbReference type="Proteomes" id="UP000614609"/>
    </source>
</evidence>
<evidence type="ECO:0000313" key="2">
    <source>
        <dbReference type="EMBL" id="MBP1955490.1"/>
    </source>
</evidence>
<protein>
    <submittedName>
        <fullName evidence="1">Uncharacterized protein</fullName>
    </submittedName>
</protein>
<accession>A0A830G2M7</accession>
<dbReference type="InterPro" id="IPR055965">
    <property type="entry name" value="DUF7543"/>
</dbReference>
<organism evidence="1 3">
    <name type="scientific">Halarchaeum rubridurum</name>
    <dbReference type="NCBI Taxonomy" id="489911"/>
    <lineage>
        <taxon>Archaea</taxon>
        <taxon>Methanobacteriati</taxon>
        <taxon>Methanobacteriota</taxon>
        <taxon>Stenosarchaea group</taxon>
        <taxon>Halobacteria</taxon>
        <taxon>Halobacteriales</taxon>
        <taxon>Halobacteriaceae</taxon>
    </lineage>
</organism>
<dbReference type="Proteomes" id="UP000765891">
    <property type="component" value="Unassembled WGS sequence"/>
</dbReference>
<proteinExistence type="predicted"/>
<name>A0A830G2M7_9EURY</name>
<gene>
    <name evidence="1" type="ORF">GCM10009017_23420</name>
    <name evidence="2" type="ORF">J2752_002413</name>
</gene>